<dbReference type="Proteomes" id="UP000887565">
    <property type="component" value="Unplaced"/>
</dbReference>
<accession>A0A915IG40</accession>
<organism evidence="1 2">
    <name type="scientific">Romanomermis culicivorax</name>
    <name type="common">Nematode worm</name>
    <dbReference type="NCBI Taxonomy" id="13658"/>
    <lineage>
        <taxon>Eukaryota</taxon>
        <taxon>Metazoa</taxon>
        <taxon>Ecdysozoa</taxon>
        <taxon>Nematoda</taxon>
        <taxon>Enoplea</taxon>
        <taxon>Dorylaimia</taxon>
        <taxon>Mermithida</taxon>
        <taxon>Mermithoidea</taxon>
        <taxon>Mermithidae</taxon>
        <taxon>Romanomermis</taxon>
    </lineage>
</organism>
<name>A0A915IG40_ROMCU</name>
<dbReference type="AlphaFoldDB" id="A0A915IG40"/>
<reference evidence="2" key="1">
    <citation type="submission" date="2022-11" db="UniProtKB">
        <authorList>
            <consortium name="WormBaseParasite"/>
        </authorList>
    </citation>
    <scope>IDENTIFICATION</scope>
</reference>
<sequence>MQGGFMFDLERVPEEVWEWIILALIPRWFQEYDTSDVFAAISWISLRSCRWQLVGGMPRPVHLGTDN</sequence>
<evidence type="ECO:0000313" key="1">
    <source>
        <dbReference type="Proteomes" id="UP000887565"/>
    </source>
</evidence>
<protein>
    <submittedName>
        <fullName evidence="2">Uncharacterized protein</fullName>
    </submittedName>
</protein>
<dbReference type="WBParaSite" id="nRc.2.0.1.t12216-RA">
    <property type="protein sequence ID" value="nRc.2.0.1.t12216-RA"/>
    <property type="gene ID" value="nRc.2.0.1.g12216"/>
</dbReference>
<evidence type="ECO:0000313" key="2">
    <source>
        <dbReference type="WBParaSite" id="nRc.2.0.1.t12216-RA"/>
    </source>
</evidence>
<proteinExistence type="predicted"/>
<keyword evidence="1" id="KW-1185">Reference proteome</keyword>